<dbReference type="Proteomes" id="UP000007797">
    <property type="component" value="Unassembled WGS sequence"/>
</dbReference>
<dbReference type="OMA" id="YYQVWEE"/>
<dbReference type="Gene3D" id="3.30.720.10">
    <property type="entry name" value="Signal recognition particle alu RNA binding heterodimer, srp9/1"/>
    <property type="match status" value="1"/>
</dbReference>
<dbReference type="Pfam" id="PF05486">
    <property type="entry name" value="SRP9-21"/>
    <property type="match status" value="1"/>
</dbReference>
<dbReference type="GO" id="GO:0045900">
    <property type="term" value="P:negative regulation of translational elongation"/>
    <property type="evidence" value="ECO:0007669"/>
    <property type="project" value="InterPro"/>
</dbReference>
<evidence type="ECO:0000313" key="12">
    <source>
        <dbReference type="Proteomes" id="UP000007797"/>
    </source>
</evidence>
<evidence type="ECO:0000256" key="9">
    <source>
        <dbReference type="PIRNR" id="PIRNR017029"/>
    </source>
</evidence>
<keyword evidence="6 9" id="KW-0733">Signal recognition particle</keyword>
<sequence>MVYLKDFEEFYDKSETLFREDPAKTRYVFKFRKVDANVVLKVTNDKVIYKYLTDKDSDFANLDRMNGLILQVTTTQ</sequence>
<dbReference type="PANTHER" id="PTHR12834:SF12">
    <property type="entry name" value="SIGNAL RECOGNITION PARTICLE 9 KDA PROTEIN"/>
    <property type="match status" value="1"/>
</dbReference>
<evidence type="ECO:0000256" key="2">
    <source>
        <dbReference type="ARBA" id="ARBA00009193"/>
    </source>
</evidence>
<comment type="function">
    <text evidence="8 9">Component of the signal recognition particle (SRP) complex, a ribonucleoprotein complex that mediates the cotranslational targeting of secretory and membrane proteins to the endoplasmic reticulum (ER). SRP9 together with SRP14 and the Alu portion of the SRP RNA, constitutes the elongation arrest domain of SRP. The complex of SRP9 and SRP14 is required for SRP RNA binding.</text>
</comment>
<dbReference type="STRING" id="1054147.F4Q5C2"/>
<evidence type="ECO:0000259" key="10">
    <source>
        <dbReference type="Pfam" id="PF05486"/>
    </source>
</evidence>
<keyword evidence="4 9" id="KW-0963">Cytoplasm</keyword>
<dbReference type="PANTHER" id="PTHR12834">
    <property type="entry name" value="SIGNAL RECOGNITION PARTICLE 9 KDA PROTEIN"/>
    <property type="match status" value="1"/>
</dbReference>
<dbReference type="GO" id="GO:0006614">
    <property type="term" value="P:SRP-dependent cotranslational protein targeting to membrane"/>
    <property type="evidence" value="ECO:0007669"/>
    <property type="project" value="InterPro"/>
</dbReference>
<feature type="domain" description="SRP9" evidence="10">
    <location>
        <begin position="4"/>
        <end position="67"/>
    </location>
</feature>
<gene>
    <name evidence="11" type="primary">srp9</name>
    <name evidence="11" type="ORF">DFA_08165</name>
</gene>
<proteinExistence type="inferred from homology"/>
<evidence type="ECO:0000256" key="1">
    <source>
        <dbReference type="ARBA" id="ARBA00004496"/>
    </source>
</evidence>
<evidence type="ECO:0000256" key="6">
    <source>
        <dbReference type="ARBA" id="ARBA00023135"/>
    </source>
</evidence>
<protein>
    <recommendedName>
        <fullName evidence="3 9">Signal recognition particle 9 kDa protein</fullName>
        <shortName evidence="9">SRP9</shortName>
    </recommendedName>
</protein>
<dbReference type="EMBL" id="GL883021">
    <property type="protein sequence ID" value="EGG17181.1"/>
    <property type="molecule type" value="Genomic_DNA"/>
</dbReference>
<comment type="similarity">
    <text evidence="2 9">Belongs to the SRP9 family.</text>
</comment>
<accession>F4Q5C2</accession>
<name>F4Q5C2_CACFS</name>
<reference evidence="12" key="1">
    <citation type="journal article" date="2011" name="Genome Res.">
        <title>Phylogeny-wide analysis of social amoeba genomes highlights ancient origins for complex intercellular communication.</title>
        <authorList>
            <person name="Heidel A.J."/>
            <person name="Lawal H.M."/>
            <person name="Felder M."/>
            <person name="Schilde C."/>
            <person name="Helps N.R."/>
            <person name="Tunggal B."/>
            <person name="Rivero F."/>
            <person name="John U."/>
            <person name="Schleicher M."/>
            <person name="Eichinger L."/>
            <person name="Platzer M."/>
            <person name="Noegel A.A."/>
            <person name="Schaap P."/>
            <person name="Gloeckner G."/>
        </authorList>
    </citation>
    <scope>NUCLEOTIDE SEQUENCE [LARGE SCALE GENOMIC DNA]</scope>
    <source>
        <strain evidence="12">SH3</strain>
    </source>
</reference>
<dbReference type="InterPro" id="IPR008832">
    <property type="entry name" value="SRP9"/>
</dbReference>
<keyword evidence="12" id="KW-1185">Reference proteome</keyword>
<evidence type="ECO:0000256" key="4">
    <source>
        <dbReference type="ARBA" id="ARBA00022490"/>
    </source>
</evidence>
<evidence type="ECO:0000256" key="3">
    <source>
        <dbReference type="ARBA" id="ARBA00020414"/>
    </source>
</evidence>
<dbReference type="GO" id="GO:0005786">
    <property type="term" value="C:signal recognition particle, endoplasmic reticulum targeting"/>
    <property type="evidence" value="ECO:0007669"/>
    <property type="project" value="UniProtKB-KW"/>
</dbReference>
<dbReference type="GO" id="GO:0008312">
    <property type="term" value="F:7S RNA binding"/>
    <property type="evidence" value="ECO:0007669"/>
    <property type="project" value="InterPro"/>
</dbReference>
<dbReference type="GeneID" id="14869120"/>
<dbReference type="RefSeq" id="XP_004355665.1">
    <property type="nucleotide sequence ID" value="XM_004355612.1"/>
</dbReference>
<dbReference type="KEGG" id="dfa:DFA_08165"/>
<keyword evidence="7 9" id="KW-0687">Ribonucleoprotein</keyword>
<dbReference type="InterPro" id="IPR009018">
    <property type="entry name" value="Signal_recog_particle_SRP9/14"/>
</dbReference>
<evidence type="ECO:0000256" key="7">
    <source>
        <dbReference type="ARBA" id="ARBA00023274"/>
    </source>
</evidence>
<evidence type="ECO:0000313" key="11">
    <source>
        <dbReference type="EMBL" id="EGG17181.1"/>
    </source>
</evidence>
<dbReference type="InterPro" id="IPR039914">
    <property type="entry name" value="SRP9-like"/>
</dbReference>
<dbReference type="InterPro" id="IPR039432">
    <property type="entry name" value="SRP9_dom"/>
</dbReference>
<dbReference type="PIRSF" id="PIRSF017029">
    <property type="entry name" value="Signal_recog_particle_SRP9"/>
    <property type="match status" value="1"/>
</dbReference>
<keyword evidence="5 9" id="KW-0694">RNA-binding</keyword>
<organism evidence="11 12">
    <name type="scientific">Cavenderia fasciculata</name>
    <name type="common">Slime mold</name>
    <name type="synonym">Dictyostelium fasciculatum</name>
    <dbReference type="NCBI Taxonomy" id="261658"/>
    <lineage>
        <taxon>Eukaryota</taxon>
        <taxon>Amoebozoa</taxon>
        <taxon>Evosea</taxon>
        <taxon>Eumycetozoa</taxon>
        <taxon>Dictyostelia</taxon>
        <taxon>Acytosteliales</taxon>
        <taxon>Cavenderiaceae</taxon>
        <taxon>Cavenderia</taxon>
    </lineage>
</organism>
<evidence type="ECO:0000256" key="5">
    <source>
        <dbReference type="ARBA" id="ARBA00022884"/>
    </source>
</evidence>
<comment type="subcellular location">
    <subcellularLocation>
        <location evidence="1 9">Cytoplasm</location>
    </subcellularLocation>
</comment>
<evidence type="ECO:0000256" key="8">
    <source>
        <dbReference type="ARBA" id="ARBA00045462"/>
    </source>
</evidence>
<dbReference type="OrthoDB" id="360923at2759"/>
<dbReference type="AlphaFoldDB" id="F4Q5C2"/>
<dbReference type="SUPFAM" id="SSF54762">
    <property type="entry name" value="Signal recognition particle alu RNA binding heterodimer, SRP9/14"/>
    <property type="match status" value="1"/>
</dbReference>